<dbReference type="EMBL" id="BQNB010018735">
    <property type="protein sequence ID" value="GJT77696.1"/>
    <property type="molecule type" value="Genomic_DNA"/>
</dbReference>
<comment type="caution">
    <text evidence="2">The sequence shown here is derived from an EMBL/GenBank/DDBJ whole genome shotgun (WGS) entry which is preliminary data.</text>
</comment>
<feature type="coiled-coil region" evidence="1">
    <location>
        <begin position="185"/>
        <end position="219"/>
    </location>
</feature>
<reference evidence="2" key="1">
    <citation type="journal article" date="2022" name="Int. J. Mol. Sci.">
        <title>Draft Genome of Tanacetum Coccineum: Genomic Comparison of Closely Related Tanacetum-Family Plants.</title>
        <authorList>
            <person name="Yamashiro T."/>
            <person name="Shiraishi A."/>
            <person name="Nakayama K."/>
            <person name="Satake H."/>
        </authorList>
    </citation>
    <scope>NUCLEOTIDE SEQUENCE</scope>
</reference>
<reference evidence="2" key="2">
    <citation type="submission" date="2022-01" db="EMBL/GenBank/DDBJ databases">
        <authorList>
            <person name="Yamashiro T."/>
            <person name="Shiraishi A."/>
            <person name="Satake H."/>
            <person name="Nakayama K."/>
        </authorList>
    </citation>
    <scope>NUCLEOTIDE SEQUENCE</scope>
</reference>
<evidence type="ECO:0000313" key="3">
    <source>
        <dbReference type="Proteomes" id="UP001151760"/>
    </source>
</evidence>
<proteinExistence type="predicted"/>
<evidence type="ECO:0008006" key="4">
    <source>
        <dbReference type="Google" id="ProtNLM"/>
    </source>
</evidence>
<evidence type="ECO:0000256" key="1">
    <source>
        <dbReference type="SAM" id="Coils"/>
    </source>
</evidence>
<evidence type="ECO:0000313" key="2">
    <source>
        <dbReference type="EMBL" id="GJT77696.1"/>
    </source>
</evidence>
<dbReference type="Proteomes" id="UP001151760">
    <property type="component" value="Unassembled WGS sequence"/>
</dbReference>
<accession>A0ABQ5GR44</accession>
<sequence>MTSSSTKKLITPFENPERVFRSKRRLFETPGLVESSSPEINLFSDIEEHSEEEETTKIMTETMEQFMSKTHRNYGSGVARPKINDKTHFELKGQFLKELRENIFSGSKHEDANQHIEKVLEIIDLFHISEEVILFYNGLDVPTRQILDSKGVIPTKTAGDAKVAIQEMAEYSKKWHNGSSSKAKSTETSDGLAAIQAQLNNLEREIKKVNEKVYAAQVGCELCKGPHHTKDCPLMEEGKTLEEAYYTQQTLEESLTKFMAESARRHKENSNIIKEIRASTDAAIRNQGASIKTLEIKIGQISKVLQERGIESLPGSTDLQTKKNDHVKSISTAIKVVSSVIRHIDQDHSS</sequence>
<organism evidence="2 3">
    <name type="scientific">Tanacetum coccineum</name>
    <dbReference type="NCBI Taxonomy" id="301880"/>
    <lineage>
        <taxon>Eukaryota</taxon>
        <taxon>Viridiplantae</taxon>
        <taxon>Streptophyta</taxon>
        <taxon>Embryophyta</taxon>
        <taxon>Tracheophyta</taxon>
        <taxon>Spermatophyta</taxon>
        <taxon>Magnoliopsida</taxon>
        <taxon>eudicotyledons</taxon>
        <taxon>Gunneridae</taxon>
        <taxon>Pentapetalae</taxon>
        <taxon>asterids</taxon>
        <taxon>campanulids</taxon>
        <taxon>Asterales</taxon>
        <taxon>Asteraceae</taxon>
        <taxon>Asteroideae</taxon>
        <taxon>Anthemideae</taxon>
        <taxon>Anthemidinae</taxon>
        <taxon>Tanacetum</taxon>
    </lineage>
</organism>
<gene>
    <name evidence="2" type="ORF">Tco_1044421</name>
</gene>
<keyword evidence="1" id="KW-0175">Coiled coil</keyword>
<protein>
    <recommendedName>
        <fullName evidence="4">Eukaryotic translation initiation factor 3 subunit G N-terminal domain-containing protein</fullName>
    </recommendedName>
</protein>
<keyword evidence="3" id="KW-1185">Reference proteome</keyword>
<name>A0ABQ5GR44_9ASTR</name>